<dbReference type="SMART" id="SM00419">
    <property type="entry name" value="HTH_CRP"/>
    <property type="match status" value="1"/>
</dbReference>
<dbReference type="Proteomes" id="UP001216709">
    <property type="component" value="Unassembled WGS sequence"/>
</dbReference>
<dbReference type="SUPFAM" id="SSF51206">
    <property type="entry name" value="cAMP-binding domain-like"/>
    <property type="match status" value="1"/>
</dbReference>
<protein>
    <submittedName>
        <fullName evidence="7">Crp/Fnr family transcriptional regulator</fullName>
    </submittedName>
</protein>
<evidence type="ECO:0000259" key="5">
    <source>
        <dbReference type="PROSITE" id="PS50042"/>
    </source>
</evidence>
<dbReference type="PROSITE" id="PS51063">
    <property type="entry name" value="HTH_CRP_2"/>
    <property type="match status" value="1"/>
</dbReference>
<dbReference type="InterPro" id="IPR014710">
    <property type="entry name" value="RmlC-like_jellyroll"/>
</dbReference>
<keyword evidence="4" id="KW-0804">Transcription</keyword>
<dbReference type="PROSITE" id="PS50042">
    <property type="entry name" value="CNMP_BINDING_3"/>
    <property type="match status" value="1"/>
</dbReference>
<dbReference type="InterPro" id="IPR050397">
    <property type="entry name" value="Env_Response_Regulators"/>
</dbReference>
<dbReference type="InterPro" id="IPR036390">
    <property type="entry name" value="WH_DNA-bd_sf"/>
</dbReference>
<dbReference type="PANTHER" id="PTHR24567:SF26">
    <property type="entry name" value="REGULATORY PROTEIN YEIL"/>
    <property type="match status" value="1"/>
</dbReference>
<feature type="domain" description="Cyclic nucleotide-binding" evidence="5">
    <location>
        <begin position="36"/>
        <end position="156"/>
    </location>
</feature>
<reference evidence="7" key="1">
    <citation type="submission" date="2022-12" db="EMBL/GenBank/DDBJ databases">
        <title>Draft Genome Sequences of Bacillus licheniformis and Bacillus paralicheniformis strains isolated from Irish skim milk powders.</title>
        <authorList>
            <person name="Lourenco A."/>
            <person name="Li F."/>
            <person name="Geraldine D."/>
            <person name="Tobin J.T."/>
            <person name="Butler F."/>
            <person name="Jordan K."/>
            <person name="Obrien T."/>
        </authorList>
    </citation>
    <scope>NUCLEOTIDE SEQUENCE</scope>
    <source>
        <strain evidence="7">3370</strain>
    </source>
</reference>
<evidence type="ECO:0000313" key="8">
    <source>
        <dbReference type="Proteomes" id="UP001216709"/>
    </source>
</evidence>
<dbReference type="Pfam" id="PF00027">
    <property type="entry name" value="cNMP_binding"/>
    <property type="match status" value="1"/>
</dbReference>
<dbReference type="GO" id="GO:0003677">
    <property type="term" value="F:DNA binding"/>
    <property type="evidence" value="ECO:0007669"/>
    <property type="project" value="UniProtKB-KW"/>
</dbReference>
<dbReference type="InterPro" id="IPR018490">
    <property type="entry name" value="cNMP-bd_dom_sf"/>
</dbReference>
<dbReference type="Gene3D" id="2.60.120.10">
    <property type="entry name" value="Jelly Rolls"/>
    <property type="match status" value="1"/>
</dbReference>
<dbReference type="PRINTS" id="PR00034">
    <property type="entry name" value="HTHCRP"/>
</dbReference>
<feature type="domain" description="HTH crp-type" evidence="6">
    <location>
        <begin position="170"/>
        <end position="243"/>
    </location>
</feature>
<keyword evidence="2" id="KW-0238">DNA-binding</keyword>
<dbReference type="Pfam" id="PF13545">
    <property type="entry name" value="HTH_Crp_2"/>
    <property type="match status" value="1"/>
</dbReference>
<dbReference type="PANTHER" id="PTHR24567">
    <property type="entry name" value="CRP FAMILY TRANSCRIPTIONAL REGULATORY PROTEIN"/>
    <property type="match status" value="1"/>
</dbReference>
<dbReference type="InterPro" id="IPR036388">
    <property type="entry name" value="WH-like_DNA-bd_sf"/>
</dbReference>
<dbReference type="CDD" id="cd00038">
    <property type="entry name" value="CAP_ED"/>
    <property type="match status" value="1"/>
</dbReference>
<comment type="caution">
    <text evidence="7">The sequence shown here is derived from an EMBL/GenBank/DDBJ whole genome shotgun (WGS) entry which is preliminary data.</text>
</comment>
<name>A0AAW6K682_9BACI</name>
<keyword evidence="3" id="KW-0010">Activator</keyword>
<dbReference type="InterPro" id="IPR012318">
    <property type="entry name" value="HTH_CRP"/>
</dbReference>
<dbReference type="GO" id="GO:0005829">
    <property type="term" value="C:cytosol"/>
    <property type="evidence" value="ECO:0007669"/>
    <property type="project" value="TreeGrafter"/>
</dbReference>
<keyword evidence="1" id="KW-0805">Transcription regulation</keyword>
<dbReference type="InterPro" id="IPR000595">
    <property type="entry name" value="cNMP-bd_dom"/>
</dbReference>
<proteinExistence type="predicted"/>
<evidence type="ECO:0000256" key="4">
    <source>
        <dbReference type="ARBA" id="ARBA00023163"/>
    </source>
</evidence>
<organism evidence="7 8">
    <name type="scientific">Bacillus paralicheniformis</name>
    <dbReference type="NCBI Taxonomy" id="1648923"/>
    <lineage>
        <taxon>Bacteria</taxon>
        <taxon>Bacillati</taxon>
        <taxon>Bacillota</taxon>
        <taxon>Bacilli</taxon>
        <taxon>Bacillales</taxon>
        <taxon>Bacillaceae</taxon>
        <taxon>Bacillus</taxon>
    </lineage>
</organism>
<dbReference type="Gene3D" id="1.10.10.10">
    <property type="entry name" value="Winged helix-like DNA-binding domain superfamily/Winged helix DNA-binding domain"/>
    <property type="match status" value="1"/>
</dbReference>
<evidence type="ECO:0000313" key="7">
    <source>
        <dbReference type="EMBL" id="MDE1451438.1"/>
    </source>
</evidence>
<evidence type="ECO:0000256" key="3">
    <source>
        <dbReference type="ARBA" id="ARBA00023159"/>
    </source>
</evidence>
<gene>
    <name evidence="7" type="ORF">PVN32_04520</name>
</gene>
<dbReference type="SMART" id="SM00100">
    <property type="entry name" value="cNMP"/>
    <property type="match status" value="1"/>
</dbReference>
<dbReference type="EMBL" id="JARAFO010000006">
    <property type="protein sequence ID" value="MDE1451438.1"/>
    <property type="molecule type" value="Genomic_DNA"/>
</dbReference>
<dbReference type="SUPFAM" id="SSF46785">
    <property type="entry name" value="Winged helix' DNA-binding domain"/>
    <property type="match status" value="1"/>
</dbReference>
<dbReference type="AlphaFoldDB" id="A0AAW6K682"/>
<evidence type="ECO:0000256" key="1">
    <source>
        <dbReference type="ARBA" id="ARBA00023015"/>
    </source>
</evidence>
<sequence length="249" mass="28641">MKKSSLRWSAACDNALSFSKTEGIERPMEFLKQFMIFSGLNDEEFKQIEQIAVKRTYQPRMFVFMEGEEREAVFFIKSGLVKAFKIDEDGNEQVISILQSGDMFPHVGFFDRSPYPATAEAVQETELIVIRIADFNELLMKYPEMTIKVMQIMGKKILDLQERIQGFISKDVQHRLTHVLMKLAAEHGIPQEKGVYISLPITNQDFANMVGTSRETINRTLNEMKKKNLLTADRSGIFIHDTDWLNGCN</sequence>
<evidence type="ECO:0000259" key="6">
    <source>
        <dbReference type="PROSITE" id="PS51063"/>
    </source>
</evidence>
<accession>A0AAW6K682</accession>
<evidence type="ECO:0000256" key="2">
    <source>
        <dbReference type="ARBA" id="ARBA00023125"/>
    </source>
</evidence>
<dbReference type="GO" id="GO:0003700">
    <property type="term" value="F:DNA-binding transcription factor activity"/>
    <property type="evidence" value="ECO:0007669"/>
    <property type="project" value="TreeGrafter"/>
</dbReference>